<dbReference type="InterPro" id="IPR051265">
    <property type="entry name" value="HIBADH-related_NP60_sf"/>
</dbReference>
<dbReference type="PANTHER" id="PTHR43580:SF2">
    <property type="entry name" value="CYTOKINE-LIKE NUCLEAR FACTOR N-PAC"/>
    <property type="match status" value="1"/>
</dbReference>
<evidence type="ECO:0000313" key="3">
    <source>
        <dbReference type="Proteomes" id="UP000829992"/>
    </source>
</evidence>
<dbReference type="InterPro" id="IPR036291">
    <property type="entry name" value="NAD(P)-bd_dom_sf"/>
</dbReference>
<dbReference type="Proteomes" id="UP000829992">
    <property type="component" value="Chromosome"/>
</dbReference>
<reference evidence="2 3" key="1">
    <citation type="submission" date="2022-05" db="EMBL/GenBank/DDBJ databases">
        <authorList>
            <person name="Zhou X."/>
            <person name="Li K."/>
            <person name="Man Y."/>
        </authorList>
    </citation>
    <scope>NUCLEOTIDE SEQUENCE [LARGE SCALE GENOMIC DNA]</scope>
    <source>
        <strain evidence="2 3">MS405</strain>
    </source>
</reference>
<sequence>MPDQAKPHVLGLGRMGAPIASAFLNTGYPVTVWNRTAAKADALVAQGATGARTTADAVAAGSLVIASLLDHVAVRQALAPNASALRGRTLVNLANSTPRPRP</sequence>
<dbReference type="RefSeq" id="WP_249592529.1">
    <property type="nucleotide sequence ID" value="NZ_BAAAQL010000038.1"/>
</dbReference>
<dbReference type="SUPFAM" id="SSF51735">
    <property type="entry name" value="NAD(P)-binding Rossmann-fold domains"/>
    <property type="match status" value="1"/>
</dbReference>
<protein>
    <submittedName>
        <fullName evidence="2">NAD(P)-binding domain-containing protein</fullName>
    </submittedName>
</protein>
<proteinExistence type="predicted"/>
<dbReference type="Gene3D" id="3.40.50.720">
    <property type="entry name" value="NAD(P)-binding Rossmann-like Domain"/>
    <property type="match status" value="1"/>
</dbReference>
<evidence type="ECO:0000313" key="2">
    <source>
        <dbReference type="EMBL" id="UQT61197.1"/>
    </source>
</evidence>
<dbReference type="Pfam" id="PF03446">
    <property type="entry name" value="NAD_binding_2"/>
    <property type="match status" value="1"/>
</dbReference>
<gene>
    <name evidence="2" type="ORF">M4V62_42400</name>
</gene>
<keyword evidence="3" id="KW-1185">Reference proteome</keyword>
<organism evidence="2 3">
    <name type="scientific">Streptomyces durmitorensis</name>
    <dbReference type="NCBI Taxonomy" id="319947"/>
    <lineage>
        <taxon>Bacteria</taxon>
        <taxon>Bacillati</taxon>
        <taxon>Actinomycetota</taxon>
        <taxon>Actinomycetes</taxon>
        <taxon>Kitasatosporales</taxon>
        <taxon>Streptomycetaceae</taxon>
        <taxon>Streptomyces</taxon>
    </lineage>
</organism>
<accession>A0ABY4Q7R8</accession>
<dbReference type="InterPro" id="IPR006115">
    <property type="entry name" value="6PGDH_NADP-bd"/>
</dbReference>
<dbReference type="PANTHER" id="PTHR43580">
    <property type="entry name" value="OXIDOREDUCTASE GLYR1-RELATED"/>
    <property type="match status" value="1"/>
</dbReference>
<evidence type="ECO:0000259" key="1">
    <source>
        <dbReference type="Pfam" id="PF03446"/>
    </source>
</evidence>
<name>A0ABY4Q7R8_9ACTN</name>
<dbReference type="EMBL" id="CP097289">
    <property type="protein sequence ID" value="UQT61197.1"/>
    <property type="molecule type" value="Genomic_DNA"/>
</dbReference>
<feature type="domain" description="6-phosphogluconate dehydrogenase NADP-binding" evidence="1">
    <location>
        <begin position="9"/>
        <end position="97"/>
    </location>
</feature>